<dbReference type="InterPro" id="IPR018060">
    <property type="entry name" value="HTH_AraC"/>
</dbReference>
<evidence type="ECO:0000313" key="9">
    <source>
        <dbReference type="Proteomes" id="UP000542813"/>
    </source>
</evidence>
<dbReference type="InterPro" id="IPR014710">
    <property type="entry name" value="RmlC-like_jellyroll"/>
</dbReference>
<feature type="domain" description="HTH araC/xylS-type" evidence="7">
    <location>
        <begin position="134"/>
        <end position="231"/>
    </location>
</feature>
<dbReference type="Pfam" id="PF02311">
    <property type="entry name" value="AraC_binding"/>
    <property type="match status" value="1"/>
</dbReference>
<dbReference type="InterPro" id="IPR011051">
    <property type="entry name" value="RmlC_Cupin_sf"/>
</dbReference>
<evidence type="ECO:0000256" key="2">
    <source>
        <dbReference type="ARBA" id="ARBA00023015"/>
    </source>
</evidence>
<evidence type="ECO:0000313" key="8">
    <source>
        <dbReference type="EMBL" id="MBB5791227.1"/>
    </source>
</evidence>
<dbReference type="PROSITE" id="PS01124">
    <property type="entry name" value="HTH_ARAC_FAMILY_2"/>
    <property type="match status" value="1"/>
</dbReference>
<dbReference type="PANTHER" id="PTHR11019">
    <property type="entry name" value="HTH-TYPE TRANSCRIPTIONAL REGULATOR NIMR"/>
    <property type="match status" value="1"/>
</dbReference>
<gene>
    <name evidence="8" type="ORF">HD601_005802</name>
</gene>
<evidence type="ECO:0000256" key="6">
    <source>
        <dbReference type="ARBA" id="ARBA00079449"/>
    </source>
</evidence>
<dbReference type="PROSITE" id="PS00041">
    <property type="entry name" value="HTH_ARAC_FAMILY_1"/>
    <property type="match status" value="1"/>
</dbReference>
<dbReference type="EMBL" id="JACHMM010000001">
    <property type="protein sequence ID" value="MBB5791227.1"/>
    <property type="molecule type" value="Genomic_DNA"/>
</dbReference>
<keyword evidence="4" id="KW-0804">Transcription</keyword>
<dbReference type="InterPro" id="IPR018062">
    <property type="entry name" value="HTH_AraC-typ_CS"/>
</dbReference>
<dbReference type="FunFam" id="1.10.10.60:FF:000132">
    <property type="entry name" value="AraC family transcriptional regulator"/>
    <property type="match status" value="1"/>
</dbReference>
<dbReference type="SMART" id="SM00342">
    <property type="entry name" value="HTH_ARAC"/>
    <property type="match status" value="1"/>
</dbReference>
<keyword evidence="8" id="KW-0223">Dioxygenase</keyword>
<reference evidence="8 9" key="1">
    <citation type="submission" date="2020-08" db="EMBL/GenBank/DDBJ databases">
        <title>Sequencing the genomes of 1000 actinobacteria strains.</title>
        <authorList>
            <person name="Klenk H.-P."/>
        </authorList>
    </citation>
    <scope>NUCLEOTIDE SEQUENCE [LARGE SCALE GENOMIC DNA]</scope>
    <source>
        <strain evidence="8 9">DSM 102122</strain>
    </source>
</reference>
<organism evidence="8 9">
    <name type="scientific">Jiangella mangrovi</name>
    <dbReference type="NCBI Taxonomy" id="1524084"/>
    <lineage>
        <taxon>Bacteria</taxon>
        <taxon>Bacillati</taxon>
        <taxon>Actinomycetota</taxon>
        <taxon>Actinomycetes</taxon>
        <taxon>Jiangellales</taxon>
        <taxon>Jiangellaceae</taxon>
        <taxon>Jiangella</taxon>
    </lineage>
</organism>
<dbReference type="SUPFAM" id="SSF46689">
    <property type="entry name" value="Homeodomain-like"/>
    <property type="match status" value="1"/>
</dbReference>
<dbReference type="Gene3D" id="2.60.120.10">
    <property type="entry name" value="Jelly Rolls"/>
    <property type="match status" value="1"/>
</dbReference>
<protein>
    <recommendedName>
        <fullName evidence="5">HTH-type transcriptional regulator RipA</fullName>
    </recommendedName>
    <alternativeName>
        <fullName evidence="6">Repressor of iron proteins A</fullName>
    </alternativeName>
</protein>
<dbReference type="Pfam" id="PF12833">
    <property type="entry name" value="HTH_18"/>
    <property type="match status" value="1"/>
</dbReference>
<dbReference type="GO" id="GO:0043565">
    <property type="term" value="F:sequence-specific DNA binding"/>
    <property type="evidence" value="ECO:0007669"/>
    <property type="project" value="InterPro"/>
</dbReference>
<keyword evidence="8" id="KW-0560">Oxidoreductase</keyword>
<evidence type="ECO:0000256" key="3">
    <source>
        <dbReference type="ARBA" id="ARBA00023125"/>
    </source>
</evidence>
<proteinExistence type="predicted"/>
<dbReference type="SUPFAM" id="SSF51182">
    <property type="entry name" value="RmlC-like cupins"/>
    <property type="match status" value="1"/>
</dbReference>
<dbReference type="AlphaFoldDB" id="A0A7W9GWF7"/>
<accession>A0A7W9GWF7</accession>
<dbReference type="RefSeq" id="WP_221441405.1">
    <property type="nucleotide sequence ID" value="NZ_JACHMM010000001.1"/>
</dbReference>
<dbReference type="Gene3D" id="1.10.10.60">
    <property type="entry name" value="Homeodomain-like"/>
    <property type="match status" value="1"/>
</dbReference>
<keyword evidence="3 8" id="KW-0238">DNA-binding</keyword>
<keyword evidence="9" id="KW-1185">Reference proteome</keyword>
<evidence type="ECO:0000259" key="7">
    <source>
        <dbReference type="PROSITE" id="PS01124"/>
    </source>
</evidence>
<evidence type="ECO:0000256" key="1">
    <source>
        <dbReference type="ARBA" id="ARBA00022491"/>
    </source>
</evidence>
<keyword evidence="2" id="KW-0805">Transcription regulation</keyword>
<dbReference type="InterPro" id="IPR009057">
    <property type="entry name" value="Homeodomain-like_sf"/>
</dbReference>
<evidence type="ECO:0000256" key="5">
    <source>
        <dbReference type="ARBA" id="ARBA00074140"/>
    </source>
</evidence>
<dbReference type="Proteomes" id="UP000542813">
    <property type="component" value="Unassembled WGS sequence"/>
</dbReference>
<dbReference type="PANTHER" id="PTHR11019:SF199">
    <property type="entry name" value="HTH-TYPE TRANSCRIPTIONAL REGULATOR NIMR"/>
    <property type="match status" value="1"/>
</dbReference>
<dbReference type="GO" id="GO:0051213">
    <property type="term" value="F:dioxygenase activity"/>
    <property type="evidence" value="ECO:0007669"/>
    <property type="project" value="UniProtKB-KW"/>
</dbReference>
<keyword evidence="1" id="KW-0678">Repressor</keyword>
<dbReference type="GO" id="GO:0003700">
    <property type="term" value="F:DNA-binding transcription factor activity"/>
    <property type="evidence" value="ECO:0007669"/>
    <property type="project" value="InterPro"/>
</dbReference>
<dbReference type="InterPro" id="IPR003313">
    <property type="entry name" value="AraC-bd"/>
</dbReference>
<comment type="caution">
    <text evidence="8">The sequence shown here is derived from an EMBL/GenBank/DDBJ whole genome shotgun (WGS) entry which is preliminary data.</text>
</comment>
<sequence length="234" mass="25385">MFARSFGAGIDDPEAFHLSRFDLPRQSGFGTHEHAEHQLSWVAHGQLAVEAADGSWTLPPSHAVWIPGGTPHALRATRPTQLYCLYLLPADCVVDWTATTVVAAQRARALLVDLLRPDPGPAPDVPMPVDAPARALAEAIVAQPADGRGLREWATALHVSEKTLRRAFLAETGMTFTDWRTRVRLRASLPLLADQLPVAAVAARVGYRSANGYIGAFRRHFGRTPGSYAARLTA</sequence>
<evidence type="ECO:0000256" key="4">
    <source>
        <dbReference type="ARBA" id="ARBA00023163"/>
    </source>
</evidence>
<name>A0A7W9GWF7_9ACTN</name>